<comment type="caution">
    <text evidence="2">The sequence shown here is derived from an EMBL/GenBank/DDBJ whole genome shotgun (WGS) entry which is preliminary data.</text>
</comment>
<evidence type="ECO:0000259" key="1">
    <source>
        <dbReference type="PROSITE" id="PS51186"/>
    </source>
</evidence>
<reference evidence="2" key="1">
    <citation type="journal article" date="2014" name="Int. J. Syst. Evol. Microbiol.">
        <title>Complete genome sequence of Corynebacterium casei LMG S-19264T (=DSM 44701T), isolated from a smear-ripened cheese.</title>
        <authorList>
            <consortium name="US DOE Joint Genome Institute (JGI-PGF)"/>
            <person name="Walter F."/>
            <person name="Albersmeier A."/>
            <person name="Kalinowski J."/>
            <person name="Ruckert C."/>
        </authorList>
    </citation>
    <scope>NUCLEOTIDE SEQUENCE</scope>
    <source>
        <strain evidence="2">CGMCC 1.15085</strain>
    </source>
</reference>
<reference evidence="2" key="2">
    <citation type="submission" date="2020-09" db="EMBL/GenBank/DDBJ databases">
        <authorList>
            <person name="Sun Q."/>
            <person name="Zhou Y."/>
        </authorList>
    </citation>
    <scope>NUCLEOTIDE SEQUENCE</scope>
    <source>
        <strain evidence="2">CGMCC 1.15085</strain>
    </source>
</reference>
<feature type="domain" description="N-acetyltransferase" evidence="1">
    <location>
        <begin position="7"/>
        <end position="170"/>
    </location>
</feature>
<dbReference type="GO" id="GO:0008999">
    <property type="term" value="F:protein-N-terminal-alanine acetyltransferase activity"/>
    <property type="evidence" value="ECO:0007669"/>
    <property type="project" value="TreeGrafter"/>
</dbReference>
<dbReference type="Pfam" id="PF13302">
    <property type="entry name" value="Acetyltransf_3"/>
    <property type="match status" value="1"/>
</dbReference>
<evidence type="ECO:0000313" key="3">
    <source>
        <dbReference type="Proteomes" id="UP000636793"/>
    </source>
</evidence>
<dbReference type="InterPro" id="IPR000182">
    <property type="entry name" value="GNAT_dom"/>
</dbReference>
<dbReference type="AlphaFoldDB" id="A0A916SZ82"/>
<dbReference type="GO" id="GO:1990189">
    <property type="term" value="F:protein N-terminal-serine acetyltransferase activity"/>
    <property type="evidence" value="ECO:0007669"/>
    <property type="project" value="TreeGrafter"/>
</dbReference>
<dbReference type="InterPro" id="IPR016181">
    <property type="entry name" value="Acyl_CoA_acyltransferase"/>
</dbReference>
<evidence type="ECO:0000313" key="2">
    <source>
        <dbReference type="EMBL" id="GGB23967.1"/>
    </source>
</evidence>
<dbReference type="GO" id="GO:0005737">
    <property type="term" value="C:cytoplasm"/>
    <property type="evidence" value="ECO:0007669"/>
    <property type="project" value="TreeGrafter"/>
</dbReference>
<dbReference type="Gene3D" id="3.40.630.30">
    <property type="match status" value="1"/>
</dbReference>
<dbReference type="PANTHER" id="PTHR43441:SF2">
    <property type="entry name" value="FAMILY ACETYLTRANSFERASE, PUTATIVE (AFU_ORTHOLOGUE AFUA_7G00850)-RELATED"/>
    <property type="match status" value="1"/>
</dbReference>
<dbReference type="Proteomes" id="UP000636793">
    <property type="component" value="Unassembled WGS sequence"/>
</dbReference>
<dbReference type="SUPFAM" id="SSF55729">
    <property type="entry name" value="Acyl-CoA N-acyltransferases (Nat)"/>
    <property type="match status" value="1"/>
</dbReference>
<gene>
    <name evidence="2" type="ORF">GCM10011492_12330</name>
</gene>
<dbReference type="InterPro" id="IPR051908">
    <property type="entry name" value="Ribosomal_N-acetyltransferase"/>
</dbReference>
<proteinExistence type="predicted"/>
<protein>
    <submittedName>
        <fullName evidence="2">Acetyltransferase</fullName>
    </submittedName>
</protein>
<name>A0A916SZ82_9MICO</name>
<dbReference type="PANTHER" id="PTHR43441">
    <property type="entry name" value="RIBOSOMAL-PROTEIN-SERINE ACETYLTRANSFERASE"/>
    <property type="match status" value="1"/>
</dbReference>
<keyword evidence="3" id="KW-1185">Reference proteome</keyword>
<organism evidence="2 3">
    <name type="scientific">Flexivirga endophytica</name>
    <dbReference type="NCBI Taxonomy" id="1849103"/>
    <lineage>
        <taxon>Bacteria</taxon>
        <taxon>Bacillati</taxon>
        <taxon>Actinomycetota</taxon>
        <taxon>Actinomycetes</taxon>
        <taxon>Micrococcales</taxon>
        <taxon>Dermacoccaceae</taxon>
        <taxon>Flexivirga</taxon>
    </lineage>
</organism>
<dbReference type="RefSeq" id="WP_188836107.1">
    <property type="nucleotide sequence ID" value="NZ_BMHI01000002.1"/>
</dbReference>
<sequence length="176" mass="19439">MLVGEHVVLRARRESDVAVLHEELYDDVPTRIRADTRGWMPVGLADSPYAAHGARVEAAEFSIVERSTDELAGEAILWQIDPHNRSAHAGLALRPRFRGRGLAVDTLRVLVDYALRIRGLHRVQLEIVADNEPMLSAAQRVGFVQDGVLRESVWVGGRFADQIVLSVLARVESSSG</sequence>
<dbReference type="EMBL" id="BMHI01000002">
    <property type="protein sequence ID" value="GGB23967.1"/>
    <property type="molecule type" value="Genomic_DNA"/>
</dbReference>
<dbReference type="PROSITE" id="PS51186">
    <property type="entry name" value="GNAT"/>
    <property type="match status" value="1"/>
</dbReference>
<accession>A0A916SZ82</accession>